<dbReference type="PANTHER" id="PTHR30437">
    <property type="entry name" value="TRANSCRIPTION ELONGATION FACTOR GREA"/>
    <property type="match status" value="1"/>
</dbReference>
<dbReference type="Gene3D" id="3.10.50.30">
    <property type="entry name" value="Transcription elongation factor, GreA/GreB, C-terminal domain"/>
    <property type="match status" value="1"/>
</dbReference>
<sequence length="167" mass="18968">MYDTRMVKRAVVRHMKLPDPVPFTKEGYENMKVRKTELQARREIVLVVLQRAREMGDLSENGAYTAARFELGNVDRELRRLEFNLNYGVIKSADGINKVGFGNKVTVEMSGKEYTYLLVGTQESDPKKAMISLESPIGIALVGKKVGEKALVVMPDREIEYEVKKIE</sequence>
<dbReference type="GO" id="GO:0003677">
    <property type="term" value="F:DNA binding"/>
    <property type="evidence" value="ECO:0007669"/>
    <property type="project" value="InterPro"/>
</dbReference>
<dbReference type="InterPro" id="IPR036953">
    <property type="entry name" value="GreA/GreB_C_sf"/>
</dbReference>
<dbReference type="SUPFAM" id="SSF46557">
    <property type="entry name" value="GreA transcript cleavage protein, N-terminal domain"/>
    <property type="match status" value="1"/>
</dbReference>
<dbReference type="AlphaFoldDB" id="A0A2H0VI24"/>
<dbReference type="Gene3D" id="1.10.287.180">
    <property type="entry name" value="Transcription elongation factor, GreA/GreB, N-terminal domain"/>
    <property type="match status" value="1"/>
</dbReference>
<evidence type="ECO:0000313" key="7">
    <source>
        <dbReference type="Proteomes" id="UP000230796"/>
    </source>
</evidence>
<evidence type="ECO:0000259" key="4">
    <source>
        <dbReference type="Pfam" id="PF01272"/>
    </source>
</evidence>
<feature type="domain" description="Transcription elongation factor GreA/GreB N-terminal" evidence="5">
    <location>
        <begin position="21"/>
        <end position="86"/>
    </location>
</feature>
<keyword evidence="6" id="KW-0251">Elongation factor</keyword>
<dbReference type="Pfam" id="PF01272">
    <property type="entry name" value="GreA_GreB"/>
    <property type="match status" value="1"/>
</dbReference>
<evidence type="ECO:0000259" key="5">
    <source>
        <dbReference type="Pfam" id="PF03449"/>
    </source>
</evidence>
<dbReference type="Proteomes" id="UP000230796">
    <property type="component" value="Unassembled WGS sequence"/>
</dbReference>
<gene>
    <name evidence="6" type="ORF">COT87_02950</name>
</gene>
<organism evidence="6 7">
    <name type="scientific">Candidatus Collierbacteria bacterium CG10_big_fil_rev_8_21_14_0_10_44_9</name>
    <dbReference type="NCBI Taxonomy" id="1974535"/>
    <lineage>
        <taxon>Bacteria</taxon>
        <taxon>Candidatus Collieribacteriota</taxon>
    </lineage>
</organism>
<evidence type="ECO:0000313" key="6">
    <source>
        <dbReference type="EMBL" id="PIR98765.1"/>
    </source>
</evidence>
<dbReference type="PIRSF" id="PIRSF006092">
    <property type="entry name" value="GreA_GreB"/>
    <property type="match status" value="1"/>
</dbReference>
<accession>A0A2H0VI24</accession>
<evidence type="ECO:0000256" key="2">
    <source>
        <dbReference type="ARBA" id="ARBA00023015"/>
    </source>
</evidence>
<dbReference type="GO" id="GO:0006354">
    <property type="term" value="P:DNA-templated transcription elongation"/>
    <property type="evidence" value="ECO:0007669"/>
    <property type="project" value="TreeGrafter"/>
</dbReference>
<evidence type="ECO:0000256" key="1">
    <source>
        <dbReference type="ARBA" id="ARBA00008213"/>
    </source>
</evidence>
<dbReference type="SUPFAM" id="SSF54534">
    <property type="entry name" value="FKBP-like"/>
    <property type="match status" value="1"/>
</dbReference>
<evidence type="ECO:0000256" key="3">
    <source>
        <dbReference type="ARBA" id="ARBA00023163"/>
    </source>
</evidence>
<dbReference type="InterPro" id="IPR036805">
    <property type="entry name" value="Tscrpt_elong_fac_GreA/B_N_sf"/>
</dbReference>
<dbReference type="GO" id="GO:0032784">
    <property type="term" value="P:regulation of DNA-templated transcription elongation"/>
    <property type="evidence" value="ECO:0007669"/>
    <property type="project" value="InterPro"/>
</dbReference>
<dbReference type="EMBL" id="PFAF01000064">
    <property type="protein sequence ID" value="PIR98765.1"/>
    <property type="molecule type" value="Genomic_DNA"/>
</dbReference>
<proteinExistence type="inferred from homology"/>
<dbReference type="InterPro" id="IPR018151">
    <property type="entry name" value="TF_GreA/GreB_CS"/>
</dbReference>
<dbReference type="GO" id="GO:0070063">
    <property type="term" value="F:RNA polymerase binding"/>
    <property type="evidence" value="ECO:0007669"/>
    <property type="project" value="InterPro"/>
</dbReference>
<dbReference type="PROSITE" id="PS00830">
    <property type="entry name" value="GREAB_2"/>
    <property type="match status" value="1"/>
</dbReference>
<feature type="domain" description="Transcription elongation factor GreA/GreB C-terminal" evidence="4">
    <location>
        <begin position="97"/>
        <end position="167"/>
    </location>
</feature>
<comment type="similarity">
    <text evidence="1">Belongs to the GreA/GreB family.</text>
</comment>
<dbReference type="PANTHER" id="PTHR30437:SF4">
    <property type="entry name" value="TRANSCRIPTION ELONGATION FACTOR GREA"/>
    <property type="match status" value="1"/>
</dbReference>
<dbReference type="InterPro" id="IPR022691">
    <property type="entry name" value="Tscrpt_elong_fac_GreA/B_N"/>
</dbReference>
<keyword evidence="2" id="KW-0805">Transcription regulation</keyword>
<comment type="caution">
    <text evidence="6">The sequence shown here is derived from an EMBL/GenBank/DDBJ whole genome shotgun (WGS) entry which is preliminary data.</text>
</comment>
<protein>
    <submittedName>
        <fullName evidence="6">Transcription elongation factor GreA</fullName>
    </submittedName>
</protein>
<keyword evidence="3" id="KW-0804">Transcription</keyword>
<dbReference type="Pfam" id="PF03449">
    <property type="entry name" value="GreA_GreB_N"/>
    <property type="match status" value="1"/>
</dbReference>
<dbReference type="InterPro" id="IPR001437">
    <property type="entry name" value="Tscrpt_elong_fac_GreA/B_C"/>
</dbReference>
<dbReference type="GO" id="GO:0003746">
    <property type="term" value="F:translation elongation factor activity"/>
    <property type="evidence" value="ECO:0007669"/>
    <property type="project" value="UniProtKB-KW"/>
</dbReference>
<name>A0A2H0VI24_9BACT</name>
<reference evidence="7" key="1">
    <citation type="submission" date="2017-09" db="EMBL/GenBank/DDBJ databases">
        <title>Depth-based differentiation of microbial function through sediment-hosted aquifers and enrichment of novel symbionts in the deep terrestrial subsurface.</title>
        <authorList>
            <person name="Probst A.J."/>
            <person name="Ladd B."/>
            <person name="Jarett J.K."/>
            <person name="Geller-Mcgrath D.E."/>
            <person name="Sieber C.M.K."/>
            <person name="Emerson J.B."/>
            <person name="Anantharaman K."/>
            <person name="Thomas B.C."/>
            <person name="Malmstrom R."/>
            <person name="Stieglmeier M."/>
            <person name="Klingl A."/>
            <person name="Woyke T."/>
            <person name="Ryan C.M."/>
            <person name="Banfield J.F."/>
        </authorList>
    </citation>
    <scope>NUCLEOTIDE SEQUENCE [LARGE SCALE GENOMIC DNA]</scope>
</reference>
<keyword evidence="6" id="KW-0648">Protein biosynthesis</keyword>
<dbReference type="InterPro" id="IPR023459">
    <property type="entry name" value="Tscrpt_elong_fac_GreA/B_fam"/>
</dbReference>